<evidence type="ECO:0000256" key="1">
    <source>
        <dbReference type="SAM" id="MobiDB-lite"/>
    </source>
</evidence>
<feature type="compositionally biased region" description="Low complexity" evidence="1">
    <location>
        <begin position="257"/>
        <end position="270"/>
    </location>
</feature>
<protein>
    <submittedName>
        <fullName evidence="2">Uncharacterized protein</fullName>
    </submittedName>
</protein>
<accession>A0A0J0XVG7</accession>
<dbReference type="AlphaFoldDB" id="A0A0J0XVG7"/>
<dbReference type="GeneID" id="28980324"/>
<name>A0A0J0XVG7_9TREE</name>
<keyword evidence="3" id="KW-1185">Reference proteome</keyword>
<evidence type="ECO:0000313" key="3">
    <source>
        <dbReference type="Proteomes" id="UP000053611"/>
    </source>
</evidence>
<feature type="compositionally biased region" description="Polar residues" evidence="1">
    <location>
        <begin position="237"/>
        <end position="247"/>
    </location>
</feature>
<gene>
    <name evidence="2" type="ORF">CC85DRAFT_170535</name>
</gene>
<feature type="compositionally biased region" description="Acidic residues" evidence="1">
    <location>
        <begin position="134"/>
        <end position="147"/>
    </location>
</feature>
<sequence>MAFDPPLTSPVEASFRLEAAADAAASGPVPDLVHSPPRRSATYPRRRPERPALTLNTYAAPQGHGCGGVSMLRSISQPVLTSVEHAEYTASRAASLGRVAGAYARGELSRRGSARSASVRNRSRRSLAEMLGALEDDDGDVEMDEPGAEAPPALPNRLTPPAYSTYAYGHPTPYHPPSSAPPSLEHTDGLQPSRCSPHASPLSPHPSADARAWAPRTPSPSPSPAHHDLYAPRTPSPAATSQLSPSGRSVRIRPRESSPTPSSSARATAWRARAGRCLPRFEVQEAALGI</sequence>
<dbReference type="Proteomes" id="UP000053611">
    <property type="component" value="Unassembled WGS sequence"/>
</dbReference>
<dbReference type="EMBL" id="KQ087183">
    <property type="protein sequence ID" value="KLT45048.1"/>
    <property type="molecule type" value="Genomic_DNA"/>
</dbReference>
<evidence type="ECO:0000313" key="2">
    <source>
        <dbReference type="EMBL" id="KLT45048.1"/>
    </source>
</evidence>
<dbReference type="RefSeq" id="XP_018281539.1">
    <property type="nucleotide sequence ID" value="XM_018419721.1"/>
</dbReference>
<proteinExistence type="predicted"/>
<feature type="region of interest" description="Disordered" evidence="1">
    <location>
        <begin position="107"/>
        <end position="270"/>
    </location>
</feature>
<feature type="compositionally biased region" description="Low complexity" evidence="1">
    <location>
        <begin position="196"/>
        <end position="207"/>
    </location>
</feature>
<reference evidence="2 3" key="1">
    <citation type="submission" date="2015-03" db="EMBL/GenBank/DDBJ databases">
        <title>Genomics and transcriptomics of the oil-accumulating basidiomycete yeast T. oleaginosus allow insights into substrate utilization and the diverse evolutionary trajectories of mating systems in fungi.</title>
        <authorList>
            <consortium name="DOE Joint Genome Institute"/>
            <person name="Kourist R."/>
            <person name="Kracht O."/>
            <person name="Bracharz F."/>
            <person name="Lipzen A."/>
            <person name="Nolan M."/>
            <person name="Ohm R."/>
            <person name="Grigoriev I."/>
            <person name="Sun S."/>
            <person name="Heitman J."/>
            <person name="Bruck T."/>
            <person name="Nowrousian M."/>
        </authorList>
    </citation>
    <scope>NUCLEOTIDE SEQUENCE [LARGE SCALE GENOMIC DNA]</scope>
    <source>
        <strain evidence="2 3">IBC0246</strain>
    </source>
</reference>
<organism evidence="2 3">
    <name type="scientific">Cutaneotrichosporon oleaginosum</name>
    <dbReference type="NCBI Taxonomy" id="879819"/>
    <lineage>
        <taxon>Eukaryota</taxon>
        <taxon>Fungi</taxon>
        <taxon>Dikarya</taxon>
        <taxon>Basidiomycota</taxon>
        <taxon>Agaricomycotina</taxon>
        <taxon>Tremellomycetes</taxon>
        <taxon>Trichosporonales</taxon>
        <taxon>Trichosporonaceae</taxon>
        <taxon>Cutaneotrichosporon</taxon>
    </lineage>
</organism>
<feature type="region of interest" description="Disordered" evidence="1">
    <location>
        <begin position="25"/>
        <end position="50"/>
    </location>
</feature>